<organism evidence="1">
    <name type="scientific">viral metagenome</name>
    <dbReference type="NCBI Taxonomy" id="1070528"/>
    <lineage>
        <taxon>unclassified sequences</taxon>
        <taxon>metagenomes</taxon>
        <taxon>organismal metagenomes</taxon>
    </lineage>
</organism>
<protein>
    <submittedName>
        <fullName evidence="1">Uncharacterized protein</fullName>
    </submittedName>
</protein>
<accession>A0A6C0LIH7</accession>
<dbReference type="AlphaFoldDB" id="A0A6C0LIH7"/>
<reference evidence="1" key="1">
    <citation type="journal article" date="2020" name="Nature">
        <title>Giant virus diversity and host interactions through global metagenomics.</title>
        <authorList>
            <person name="Schulz F."/>
            <person name="Roux S."/>
            <person name="Paez-Espino D."/>
            <person name="Jungbluth S."/>
            <person name="Walsh D.A."/>
            <person name="Denef V.J."/>
            <person name="McMahon K.D."/>
            <person name="Konstantinidis K.T."/>
            <person name="Eloe-Fadrosh E.A."/>
            <person name="Kyrpides N.C."/>
            <person name="Woyke T."/>
        </authorList>
    </citation>
    <scope>NUCLEOTIDE SEQUENCE</scope>
    <source>
        <strain evidence="1">GVMAG-M-3300027804-48</strain>
    </source>
</reference>
<dbReference type="EMBL" id="MN740492">
    <property type="protein sequence ID" value="QHU29668.1"/>
    <property type="molecule type" value="Genomic_DNA"/>
</dbReference>
<evidence type="ECO:0000313" key="1">
    <source>
        <dbReference type="EMBL" id="QHU29668.1"/>
    </source>
</evidence>
<name>A0A6C0LIH7_9ZZZZ</name>
<proteinExistence type="predicted"/>
<sequence>MSFNRTKYDNCSYKVDLKSSVDTLGYILSPYRYENSNKCMHQLGLVGGTSVSHIKGNLVDLDSELRGQTRILSRCPTNKYMPSENGVITNDKTDPIDPTMKHLPSCQSIMYRSTPLPPPLKINNC</sequence>